<dbReference type="EMBL" id="JADBJN010000003">
    <property type="protein sequence ID" value="KAG5673274.1"/>
    <property type="molecule type" value="Genomic_DNA"/>
</dbReference>
<name>A0A9J6BU69_POLVA</name>
<evidence type="ECO:0000313" key="1">
    <source>
        <dbReference type="EMBL" id="KAG5673274.1"/>
    </source>
</evidence>
<keyword evidence="2" id="KW-1185">Reference proteome</keyword>
<gene>
    <name evidence="1" type="ORF">PVAND_003334</name>
</gene>
<dbReference type="Proteomes" id="UP001107558">
    <property type="component" value="Chromosome 3"/>
</dbReference>
<protein>
    <submittedName>
        <fullName evidence="1">Uncharacterized protein</fullName>
    </submittedName>
</protein>
<proteinExistence type="predicted"/>
<reference evidence="1" key="1">
    <citation type="submission" date="2021-03" db="EMBL/GenBank/DDBJ databases">
        <title>Chromosome level genome of the anhydrobiotic midge Polypedilum vanderplanki.</title>
        <authorList>
            <person name="Yoshida Y."/>
            <person name="Kikawada T."/>
            <person name="Gusev O."/>
        </authorList>
    </citation>
    <scope>NUCLEOTIDE SEQUENCE</scope>
    <source>
        <strain evidence="1">NIAS01</strain>
        <tissue evidence="1">Whole body or cell culture</tissue>
    </source>
</reference>
<accession>A0A9J6BU69</accession>
<evidence type="ECO:0000313" key="2">
    <source>
        <dbReference type="Proteomes" id="UP001107558"/>
    </source>
</evidence>
<sequence length="122" mass="13757">MSKKTPQTKNVWPFFKTRMAPVWKRKKNQFTPCSSASSCYSNYHGDEKNNNTEKNSPAYGFPTGFKGFANLAIPPSICVPFQSMIRFIELTKSLEKAQRLAVLLGLCATTIHRQSSFTRGIC</sequence>
<comment type="caution">
    <text evidence="1">The sequence shown here is derived from an EMBL/GenBank/DDBJ whole genome shotgun (WGS) entry which is preliminary data.</text>
</comment>
<dbReference type="AlphaFoldDB" id="A0A9J6BU69"/>
<organism evidence="1 2">
    <name type="scientific">Polypedilum vanderplanki</name>
    <name type="common">Sleeping chironomid midge</name>
    <dbReference type="NCBI Taxonomy" id="319348"/>
    <lineage>
        <taxon>Eukaryota</taxon>
        <taxon>Metazoa</taxon>
        <taxon>Ecdysozoa</taxon>
        <taxon>Arthropoda</taxon>
        <taxon>Hexapoda</taxon>
        <taxon>Insecta</taxon>
        <taxon>Pterygota</taxon>
        <taxon>Neoptera</taxon>
        <taxon>Endopterygota</taxon>
        <taxon>Diptera</taxon>
        <taxon>Nematocera</taxon>
        <taxon>Chironomoidea</taxon>
        <taxon>Chironomidae</taxon>
        <taxon>Chironominae</taxon>
        <taxon>Polypedilum</taxon>
        <taxon>Polypedilum</taxon>
    </lineage>
</organism>